<dbReference type="Pfam" id="PF21530">
    <property type="entry name" value="Pif1_2B_dom"/>
    <property type="match status" value="1"/>
</dbReference>
<keyword evidence="3" id="KW-0812">Transmembrane</keyword>
<dbReference type="GO" id="GO:0016787">
    <property type="term" value="F:hydrolase activity"/>
    <property type="evidence" value="ECO:0007669"/>
    <property type="project" value="UniProtKB-KW"/>
</dbReference>
<gene>
    <name evidence="7" type="ORF">MGAL_10B044421</name>
</gene>
<dbReference type="GO" id="GO:0005524">
    <property type="term" value="F:ATP binding"/>
    <property type="evidence" value="ECO:0007669"/>
    <property type="project" value="UniProtKB-KW"/>
</dbReference>
<keyword evidence="1" id="KW-0347">Helicase</keyword>
<dbReference type="Gene3D" id="3.40.50.300">
    <property type="entry name" value="P-loop containing nucleotide triphosphate hydrolases"/>
    <property type="match status" value="2"/>
</dbReference>
<keyword evidence="1" id="KW-0067">ATP-binding</keyword>
<dbReference type="SUPFAM" id="SSF56219">
    <property type="entry name" value="DNase I-like"/>
    <property type="match status" value="1"/>
</dbReference>
<feature type="domain" description="DNA helicase Pif1-like 2B" evidence="6">
    <location>
        <begin position="500"/>
        <end position="531"/>
    </location>
</feature>
<keyword evidence="8" id="KW-1185">Reference proteome</keyword>
<feature type="region of interest" description="Disordered" evidence="2">
    <location>
        <begin position="129"/>
        <end position="184"/>
    </location>
</feature>
<dbReference type="OrthoDB" id="6781885at2759"/>
<dbReference type="InterPro" id="IPR010285">
    <property type="entry name" value="DNA_helicase_pif1-like_DEAD"/>
</dbReference>
<feature type="compositionally biased region" description="Polar residues" evidence="2">
    <location>
        <begin position="1"/>
        <end position="14"/>
    </location>
</feature>
<name>A0A8B6DZE2_MYTGA</name>
<organism evidence="7 8">
    <name type="scientific">Mytilus galloprovincialis</name>
    <name type="common">Mediterranean mussel</name>
    <dbReference type="NCBI Taxonomy" id="29158"/>
    <lineage>
        <taxon>Eukaryota</taxon>
        <taxon>Metazoa</taxon>
        <taxon>Spiralia</taxon>
        <taxon>Lophotrochozoa</taxon>
        <taxon>Mollusca</taxon>
        <taxon>Bivalvia</taxon>
        <taxon>Autobranchia</taxon>
        <taxon>Pteriomorphia</taxon>
        <taxon>Mytilida</taxon>
        <taxon>Mytiloidea</taxon>
        <taxon>Mytilidae</taxon>
        <taxon>Mytilinae</taxon>
        <taxon>Mytilus</taxon>
    </lineage>
</organism>
<sequence>MYDRATSQSKSFTNDESENEQDPSLPETDVHQELPKKIITLQDTDVIMKKRTNPAVPRWHVVSENKNPEKYYHQQLLLFVPWRREEEDLLKENTFYEESYNDMLTILNENKNHIAEYASLVSQAVEQFQENGPPQHAWDMLDPEGNLQNMQDSENRQNSSDDNDEEQSVRPQLHRSSITSSVRKHEISDNELQEIICSLNHEQMQLFRHIYDWCLQYKMGLSPNPFHIFLSGGAGTGKSRLIKAIYHQVSRTLQTSGQDPDHPCIKLTAPTGCAAFNIGGSTIHSALKLPVKGGYYSLRGNPSMLATFQSKYENLLILVIDEVSMLGRKAFAHVHKRLQEIKNVEGTDKIFGGVCVLAVGDMFQIPPVRECRIYDTSPSHNLDEMGVLLSNLWTNNFQFHELKIIMRQKDDLPFAATLNRLRLAEHTAEDIETLKARVIKGSDYPSEALHIFSIRRNVNDHNEQMLHNLDHQTHRTVKSFTHIPPSVTSFDVNSKVADLPHTLELAPHARVMLIKNLDVNDGLVNGATGLLLDLIYNQNAKPPSLPKCVIVRFDDPSSGLLTQQASTISLNNYPQGTPIYPIEVQEHVGRSETSPQITRIQLPLVLCFACTIHKIQGATLKNVVMSCSNIRQPGMMYVACSRVTTLSGLHLLDFKPESIKASASTKEEMTRLRTEMKLQTFYDQLEKDPTCLRVLLFNIRSVQNKENHINSDPYLGSVDIMILTETWKKNKTDINVPQFHYQYHSVRTENRGGGVSVLSQTPMIPIQMQVSSDVCDAIVLQYKRDSAKINIIAVYRPPSCTFEKFMRWLTKILTSINRDIPTLIAGDFNINLLETSAAYRGLHVFMDHIHFKQVINTATHQLGGLLDHLWINSGVTVSQQMLARSPYSDHFQIFADLQLLTILYKFYYKIFLIEIICFFVLYFS</sequence>
<evidence type="ECO:0000259" key="5">
    <source>
        <dbReference type="Pfam" id="PF05970"/>
    </source>
</evidence>
<keyword evidence="1" id="KW-0378">Hydrolase</keyword>
<dbReference type="Proteomes" id="UP000596742">
    <property type="component" value="Unassembled WGS sequence"/>
</dbReference>
<feature type="transmembrane region" description="Helical" evidence="3">
    <location>
        <begin position="906"/>
        <end position="923"/>
    </location>
</feature>
<keyword evidence="3" id="KW-1133">Transmembrane helix</keyword>
<evidence type="ECO:0000256" key="3">
    <source>
        <dbReference type="SAM" id="Phobius"/>
    </source>
</evidence>
<dbReference type="EC" id="5.6.2.3" evidence="1"/>
<keyword evidence="3" id="KW-0472">Membrane</keyword>
<accession>A0A8B6DZE2</accession>
<keyword evidence="1" id="KW-0233">DNA recombination</keyword>
<comment type="caution">
    <text evidence="7">The sequence shown here is derived from an EMBL/GenBank/DDBJ whole genome shotgun (WGS) entry which is preliminary data.</text>
</comment>
<comment type="similarity">
    <text evidence="1">Belongs to the helicase family.</text>
</comment>
<dbReference type="Pfam" id="PF05970">
    <property type="entry name" value="PIF1"/>
    <property type="match status" value="1"/>
</dbReference>
<dbReference type="PANTHER" id="PTHR47642">
    <property type="entry name" value="ATP-DEPENDENT DNA HELICASE"/>
    <property type="match status" value="1"/>
</dbReference>
<evidence type="ECO:0000256" key="1">
    <source>
        <dbReference type="RuleBase" id="RU363044"/>
    </source>
</evidence>
<dbReference type="InterPro" id="IPR036691">
    <property type="entry name" value="Endo/exonu/phosph_ase_sf"/>
</dbReference>
<dbReference type="Gene3D" id="3.60.10.10">
    <property type="entry name" value="Endonuclease/exonuclease/phosphatase"/>
    <property type="match status" value="1"/>
</dbReference>
<dbReference type="InterPro" id="IPR049163">
    <property type="entry name" value="Pif1-like_2B_dom"/>
</dbReference>
<dbReference type="EMBL" id="UYJE01004289">
    <property type="protein sequence ID" value="VDI26782.1"/>
    <property type="molecule type" value="Genomic_DNA"/>
</dbReference>
<evidence type="ECO:0000313" key="7">
    <source>
        <dbReference type="EMBL" id="VDI26782.1"/>
    </source>
</evidence>
<evidence type="ECO:0000256" key="2">
    <source>
        <dbReference type="SAM" id="MobiDB-lite"/>
    </source>
</evidence>
<dbReference type="InterPro" id="IPR027417">
    <property type="entry name" value="P-loop_NTPase"/>
</dbReference>
<proteinExistence type="inferred from homology"/>
<evidence type="ECO:0000313" key="8">
    <source>
        <dbReference type="Proteomes" id="UP000596742"/>
    </source>
</evidence>
<comment type="catalytic activity">
    <reaction evidence="1">
        <text>ATP + H2O = ADP + phosphate + H(+)</text>
        <dbReference type="Rhea" id="RHEA:13065"/>
        <dbReference type="ChEBI" id="CHEBI:15377"/>
        <dbReference type="ChEBI" id="CHEBI:15378"/>
        <dbReference type="ChEBI" id="CHEBI:30616"/>
        <dbReference type="ChEBI" id="CHEBI:43474"/>
        <dbReference type="ChEBI" id="CHEBI:456216"/>
        <dbReference type="EC" id="5.6.2.3"/>
    </reaction>
</comment>
<feature type="domain" description="DNA helicase Pif1-like DEAD-box helicase" evidence="5">
    <location>
        <begin position="199"/>
        <end position="411"/>
    </location>
</feature>
<reference evidence="7" key="1">
    <citation type="submission" date="2018-11" db="EMBL/GenBank/DDBJ databases">
        <authorList>
            <person name="Alioto T."/>
            <person name="Alioto T."/>
        </authorList>
    </citation>
    <scope>NUCLEOTIDE SEQUENCE</scope>
</reference>
<keyword evidence="1" id="KW-0234">DNA repair</keyword>
<dbReference type="Pfam" id="PF03372">
    <property type="entry name" value="Exo_endo_phos"/>
    <property type="match status" value="1"/>
</dbReference>
<dbReference type="SUPFAM" id="SSF52540">
    <property type="entry name" value="P-loop containing nucleoside triphosphate hydrolases"/>
    <property type="match status" value="2"/>
</dbReference>
<dbReference type="InterPro" id="IPR051055">
    <property type="entry name" value="PIF1_helicase"/>
</dbReference>
<feature type="domain" description="Endonuclease/exonuclease/phosphatase" evidence="4">
    <location>
        <begin position="715"/>
        <end position="890"/>
    </location>
</feature>
<comment type="cofactor">
    <cofactor evidence="1">
        <name>Mg(2+)</name>
        <dbReference type="ChEBI" id="CHEBI:18420"/>
    </cofactor>
</comment>
<feature type="compositionally biased region" description="Polar residues" evidence="2">
    <location>
        <begin position="146"/>
        <end position="160"/>
    </location>
</feature>
<dbReference type="GO" id="GO:0043139">
    <property type="term" value="F:5'-3' DNA helicase activity"/>
    <property type="evidence" value="ECO:0007669"/>
    <property type="project" value="UniProtKB-EC"/>
</dbReference>
<dbReference type="GO" id="GO:0006281">
    <property type="term" value="P:DNA repair"/>
    <property type="evidence" value="ECO:0007669"/>
    <property type="project" value="UniProtKB-KW"/>
</dbReference>
<evidence type="ECO:0000259" key="4">
    <source>
        <dbReference type="Pfam" id="PF03372"/>
    </source>
</evidence>
<protein>
    <recommendedName>
        <fullName evidence="1">ATP-dependent DNA helicase</fullName>
        <ecNumber evidence="1">5.6.2.3</ecNumber>
    </recommendedName>
</protein>
<dbReference type="GO" id="GO:0006310">
    <property type="term" value="P:DNA recombination"/>
    <property type="evidence" value="ECO:0007669"/>
    <property type="project" value="UniProtKB-KW"/>
</dbReference>
<feature type="region of interest" description="Disordered" evidence="2">
    <location>
        <begin position="1"/>
        <end position="34"/>
    </location>
</feature>
<dbReference type="InterPro" id="IPR005135">
    <property type="entry name" value="Endo/exonuclease/phosphatase"/>
</dbReference>
<evidence type="ECO:0000259" key="6">
    <source>
        <dbReference type="Pfam" id="PF21530"/>
    </source>
</evidence>
<dbReference type="PANTHER" id="PTHR47642:SF8">
    <property type="entry name" value="ATP-DEPENDENT DNA HELICASE"/>
    <property type="match status" value="1"/>
</dbReference>
<dbReference type="GO" id="GO:0000723">
    <property type="term" value="P:telomere maintenance"/>
    <property type="evidence" value="ECO:0007669"/>
    <property type="project" value="InterPro"/>
</dbReference>
<keyword evidence="1" id="KW-0547">Nucleotide-binding</keyword>
<dbReference type="AlphaFoldDB" id="A0A8B6DZE2"/>
<keyword evidence="1" id="KW-0227">DNA damage</keyword>